<keyword evidence="1" id="KW-0732">Signal</keyword>
<reference evidence="2 3" key="1">
    <citation type="submission" date="2019-01" db="EMBL/GenBank/DDBJ databases">
        <title>Complete genome sequence of Erythrobacter flavus KJ5.</title>
        <authorList>
            <person name="Kanesaki Y."/>
            <person name="Brotosudarmo T."/>
            <person name="Moriuchi R."/>
            <person name="Awai K."/>
        </authorList>
    </citation>
    <scope>NUCLEOTIDE SEQUENCE [LARGE SCALE GENOMIC DNA]</scope>
    <source>
        <strain evidence="2 3">KJ5</strain>
    </source>
</reference>
<dbReference type="Proteomes" id="UP000290057">
    <property type="component" value="Chromosome"/>
</dbReference>
<dbReference type="AlphaFoldDB" id="A0A3T1CGT0"/>
<protein>
    <recommendedName>
        <fullName evidence="4">Pilus assembly protein CpaD</fullName>
    </recommendedName>
</protein>
<evidence type="ECO:0000256" key="1">
    <source>
        <dbReference type="SAM" id="SignalP"/>
    </source>
</evidence>
<evidence type="ECO:0000313" key="3">
    <source>
        <dbReference type="Proteomes" id="UP000290057"/>
    </source>
</evidence>
<accession>A0A3T1CGT0</accession>
<evidence type="ECO:0000313" key="2">
    <source>
        <dbReference type="EMBL" id="BBI20199.1"/>
    </source>
</evidence>
<dbReference type="Pfam" id="PF09476">
    <property type="entry name" value="Pilus_CpaD"/>
    <property type="match status" value="1"/>
</dbReference>
<name>A0A3T1CGT0_9SPHN</name>
<proteinExistence type="predicted"/>
<keyword evidence="3" id="KW-1185">Reference proteome</keyword>
<evidence type="ECO:0008006" key="4">
    <source>
        <dbReference type="Google" id="ProtNLM"/>
    </source>
</evidence>
<dbReference type="EMBL" id="AP019389">
    <property type="protein sequence ID" value="BBI20199.1"/>
    <property type="molecule type" value="Genomic_DNA"/>
</dbReference>
<gene>
    <name evidence="2" type="ORF">EKJ_10460</name>
</gene>
<organism evidence="2 3">
    <name type="scientific">Qipengyuania flava</name>
    <dbReference type="NCBI Taxonomy" id="192812"/>
    <lineage>
        <taxon>Bacteria</taxon>
        <taxon>Pseudomonadati</taxon>
        <taxon>Pseudomonadota</taxon>
        <taxon>Alphaproteobacteria</taxon>
        <taxon>Sphingomonadales</taxon>
        <taxon>Erythrobacteraceae</taxon>
        <taxon>Qipengyuania</taxon>
    </lineage>
</organism>
<feature type="signal peptide" evidence="1">
    <location>
        <begin position="1"/>
        <end position="23"/>
    </location>
</feature>
<dbReference type="InterPro" id="IPR019027">
    <property type="entry name" value="Pilus_biogenesis_CpaD-related"/>
</dbReference>
<dbReference type="RefSeq" id="WP_130586147.1">
    <property type="nucleotide sequence ID" value="NZ_AP019389.1"/>
</dbReference>
<sequence>MAKAINRKLAGSLAISLSLALGACGGFPTENKSLYSARQPVVERTNFTLDVNTAGDGLPVSEQRRVADWFDAMGLGYGDRISLDDPTASAAVKEDLAALAGRHGLLVSEGSPVTAGYVDPGQARIVVTRSTASVPGCPDWSANNEANEYNATYPGYGCAVNGNLAAMVANPEDLIQGQEGTGETVVTTSTKAIRAYRDRALTGDGELANISSQEGG</sequence>
<feature type="chain" id="PRO_5019164692" description="Pilus assembly protein CpaD" evidence="1">
    <location>
        <begin position="24"/>
        <end position="216"/>
    </location>
</feature>
<dbReference type="PROSITE" id="PS51257">
    <property type="entry name" value="PROKAR_LIPOPROTEIN"/>
    <property type="match status" value="1"/>
</dbReference>